<dbReference type="CDD" id="cd00009">
    <property type="entry name" value="AAA"/>
    <property type="match status" value="1"/>
</dbReference>
<evidence type="ECO:0000256" key="1">
    <source>
        <dbReference type="ARBA" id="ARBA00008059"/>
    </source>
</evidence>
<evidence type="ECO:0000256" key="3">
    <source>
        <dbReference type="ARBA" id="ARBA00022578"/>
    </source>
</evidence>
<comment type="similarity">
    <text evidence="1">Belongs to the IS21/IS1162 putative ATP-binding protein family.</text>
</comment>
<dbReference type="NCBIfam" id="NF033546">
    <property type="entry name" value="transpos_IS21"/>
    <property type="match status" value="1"/>
</dbReference>
<dbReference type="PROSITE" id="PS50531">
    <property type="entry name" value="HTH_IS21"/>
    <property type="match status" value="1"/>
</dbReference>
<keyword evidence="3" id="KW-0815">Transposition</keyword>
<keyword evidence="9" id="KW-1185">Reference proteome</keyword>
<dbReference type="Proteomes" id="UP000579945">
    <property type="component" value="Unassembled WGS sequence"/>
</dbReference>
<dbReference type="InterPro" id="IPR003593">
    <property type="entry name" value="AAA+_ATPase"/>
</dbReference>
<dbReference type="Pfam" id="PF22483">
    <property type="entry name" value="Mu-transpos_C_2"/>
    <property type="match status" value="1"/>
</dbReference>
<dbReference type="Pfam" id="PF01695">
    <property type="entry name" value="IstB_IS21"/>
    <property type="match status" value="1"/>
</dbReference>
<dbReference type="Gene3D" id="3.40.50.300">
    <property type="entry name" value="P-loop containing nucleotide triphosphate hydrolases"/>
    <property type="match status" value="1"/>
</dbReference>
<dbReference type="InterPro" id="IPR002611">
    <property type="entry name" value="IstB_ATP-bd"/>
</dbReference>
<feature type="region of interest" description="Disordered" evidence="6">
    <location>
        <begin position="541"/>
        <end position="562"/>
    </location>
</feature>
<evidence type="ECO:0000256" key="6">
    <source>
        <dbReference type="SAM" id="MobiDB-lite"/>
    </source>
</evidence>
<proteinExistence type="inferred from homology"/>
<dbReference type="GO" id="GO:0006310">
    <property type="term" value="P:DNA recombination"/>
    <property type="evidence" value="ECO:0007669"/>
    <property type="project" value="UniProtKB-KW"/>
</dbReference>
<evidence type="ECO:0000313" key="8">
    <source>
        <dbReference type="EMBL" id="MBB3733886.1"/>
    </source>
</evidence>
<comment type="similarity">
    <text evidence="2">Belongs to the transposase IS21/IS408/IS1162 family.</text>
</comment>
<dbReference type="InterPro" id="IPR054353">
    <property type="entry name" value="IstA-like_C"/>
</dbReference>
<dbReference type="InterPro" id="IPR020591">
    <property type="entry name" value="Chromosome_initiator_DnaA-like"/>
</dbReference>
<dbReference type="AlphaFoldDB" id="A0A7W5VFD3"/>
<evidence type="ECO:0000256" key="5">
    <source>
        <dbReference type="ARBA" id="ARBA00023172"/>
    </source>
</evidence>
<dbReference type="GO" id="GO:0005524">
    <property type="term" value="F:ATP binding"/>
    <property type="evidence" value="ECO:0007669"/>
    <property type="project" value="InterPro"/>
</dbReference>
<dbReference type="PRINTS" id="PR00051">
    <property type="entry name" value="DNAA"/>
</dbReference>
<dbReference type="NCBIfam" id="NF038214">
    <property type="entry name" value="IS21_help_AAA"/>
    <property type="match status" value="1"/>
</dbReference>
<evidence type="ECO:0000313" key="9">
    <source>
        <dbReference type="Proteomes" id="UP000579945"/>
    </source>
</evidence>
<keyword evidence="5" id="KW-0233">DNA recombination</keyword>
<dbReference type="SMART" id="SM00382">
    <property type="entry name" value="AAA"/>
    <property type="match status" value="1"/>
</dbReference>
<dbReference type="GO" id="GO:0003677">
    <property type="term" value="F:DNA binding"/>
    <property type="evidence" value="ECO:0007669"/>
    <property type="project" value="UniProtKB-KW"/>
</dbReference>
<evidence type="ECO:0000256" key="4">
    <source>
        <dbReference type="ARBA" id="ARBA00023125"/>
    </source>
</evidence>
<organism evidence="8 9">
    <name type="scientific">Nonomuraea dietziae</name>
    <dbReference type="NCBI Taxonomy" id="65515"/>
    <lineage>
        <taxon>Bacteria</taxon>
        <taxon>Bacillati</taxon>
        <taxon>Actinomycetota</taxon>
        <taxon>Actinomycetes</taxon>
        <taxon>Streptosporangiales</taxon>
        <taxon>Streptosporangiaceae</taxon>
        <taxon>Nonomuraea</taxon>
    </lineage>
</organism>
<protein>
    <submittedName>
        <fullName evidence="8">DNA replication protein DnaC/transposase</fullName>
    </submittedName>
</protein>
<keyword evidence="4" id="KW-0238">DNA-binding</keyword>
<feature type="domain" description="HTH IS21-type" evidence="7">
    <location>
        <begin position="5"/>
        <end position="67"/>
    </location>
</feature>
<dbReference type="PANTHER" id="PTHR35004:SF7">
    <property type="entry name" value="INTEGRASE PROTEIN"/>
    <property type="match status" value="1"/>
</dbReference>
<dbReference type="SUPFAM" id="SSF52540">
    <property type="entry name" value="P-loop containing nucleoside triphosphate hydrolases"/>
    <property type="match status" value="1"/>
</dbReference>
<dbReference type="GO" id="GO:0032196">
    <property type="term" value="P:transposition"/>
    <property type="evidence" value="ECO:0007669"/>
    <property type="project" value="UniProtKB-KW"/>
</dbReference>
<evidence type="ECO:0000256" key="2">
    <source>
        <dbReference type="ARBA" id="ARBA00009277"/>
    </source>
</evidence>
<gene>
    <name evidence="8" type="ORF">FHR33_009839</name>
</gene>
<name>A0A7W5VFD3_9ACTN</name>
<accession>A0A7W5VFD3</accession>
<dbReference type="InterPro" id="IPR047661">
    <property type="entry name" value="IstB"/>
</dbReference>
<dbReference type="PANTHER" id="PTHR35004">
    <property type="entry name" value="TRANSPOSASE RV3428C-RELATED"/>
    <property type="match status" value="1"/>
</dbReference>
<feature type="compositionally biased region" description="Polar residues" evidence="6">
    <location>
        <begin position="545"/>
        <end position="555"/>
    </location>
</feature>
<evidence type="ECO:0000259" key="7">
    <source>
        <dbReference type="PROSITE" id="PS50531"/>
    </source>
</evidence>
<dbReference type="InterPro" id="IPR027417">
    <property type="entry name" value="P-loop_NTPase"/>
</dbReference>
<sequence>MTKVEIYAAIRRDSRAGLGVRALARKYSVHRRTVREALASPWPQPRKKPPPRRSRLDAFKRVIDQILREDLNAPRKQRHTSRRIYDRLITEHDMEGISYSTVCGYVAWRRPEIRVQAGRSPPEVPIDQEHRPGVDAEVDFGDVVVNLAGKPTVCYLFVFRLLNSGKAVHRVSLSCGQEAFLEGRVHAFTVLGGVPTGKVRYDNLKAAVAQVLGFSRARVENERWTVFRSHYGLEAFYCRPGKEGAHEKGGVEGEVGRFRRNRLVPVPQVDSIAELNELIEQWDAEDDLRRIGARARSVAEYFALERPLLAPLPAEHFETGRTFYPLVDRRSQINVRTNRYSVPVAFIGQQVKVLLRSSELLVFADRNLIARHERLIAKNSCRLDLDHYLEVLVRKPGALPGSTALEQARQAGKFTPVHDAWWSRVREAHGDADGTRELIQVLLLHRTMAHEHVVAGIAAALRVGALSADVVAIEARNAAEADPQPLHDQAAGKPANRAVELPDNIVSLTHKKLTSLPPDTRPLPSVAAYDQLLRRSRPPDRRVFMSSSSAQQPRITRQRGLTEPAAEAAIDQACRMLRLPTLRQQFVGIADAAEHEQLTYRGFLAELLMAECEDRQRRRAERRIKAAGFPREKWLTDFDFEANSNVEPAVIHTLAKCEWIRNGNPLCLIGDSGTGKSHLLIALGAEAAMAGYRVKYVLAASLVNELVEAADDFVLGKTIARYGRYDLLCLDELGYMKLDERGANLLFQVLTEREERASVAIASNESFAGWTKTFTEPRLCAAIVDRLTFNAAIIDTGTRSYRLAQTEAQHSIHG</sequence>
<comment type="caution">
    <text evidence="8">The sequence shown here is derived from an EMBL/GenBank/DDBJ whole genome shotgun (WGS) entry which is preliminary data.</text>
</comment>
<dbReference type="InterPro" id="IPR017894">
    <property type="entry name" value="HTH_IS21_transposase_type"/>
</dbReference>
<dbReference type="EMBL" id="JACIBV010000003">
    <property type="protein sequence ID" value="MBB3733886.1"/>
    <property type="molecule type" value="Genomic_DNA"/>
</dbReference>
<reference evidence="8 9" key="1">
    <citation type="submission" date="2020-08" db="EMBL/GenBank/DDBJ databases">
        <title>Sequencing the genomes of 1000 actinobacteria strains.</title>
        <authorList>
            <person name="Klenk H.-P."/>
        </authorList>
    </citation>
    <scope>NUCLEOTIDE SEQUENCE [LARGE SCALE GENOMIC DNA]</scope>
    <source>
        <strain evidence="8 9">DSM 44320</strain>
    </source>
</reference>